<dbReference type="EMBL" id="CAJNIZ010015770">
    <property type="protein sequence ID" value="CAE7377601.1"/>
    <property type="molecule type" value="Genomic_DNA"/>
</dbReference>
<gene>
    <name evidence="4" type="ORF">SPIL2461_LOCUS9179</name>
</gene>
<evidence type="ECO:0000313" key="4">
    <source>
        <dbReference type="EMBL" id="CAE7377601.1"/>
    </source>
</evidence>
<dbReference type="PROSITE" id="PS50088">
    <property type="entry name" value="ANK_REPEAT"/>
    <property type="match status" value="2"/>
</dbReference>
<dbReference type="OrthoDB" id="10348478at2759"/>
<dbReference type="PANTHER" id="PTHR24198">
    <property type="entry name" value="ANKYRIN REPEAT AND PROTEIN KINASE DOMAIN-CONTAINING PROTEIN"/>
    <property type="match status" value="1"/>
</dbReference>
<dbReference type="SMART" id="SM00248">
    <property type="entry name" value="ANK"/>
    <property type="match status" value="6"/>
</dbReference>
<dbReference type="Pfam" id="PF00023">
    <property type="entry name" value="Ank"/>
    <property type="match status" value="2"/>
</dbReference>
<feature type="non-terminal residue" evidence="4">
    <location>
        <position position="1"/>
    </location>
</feature>
<protein>
    <submittedName>
        <fullName evidence="4">Uncharacterized protein</fullName>
    </submittedName>
</protein>
<feature type="repeat" description="ANK" evidence="3">
    <location>
        <begin position="298"/>
        <end position="330"/>
    </location>
</feature>
<keyword evidence="1" id="KW-0677">Repeat</keyword>
<reference evidence="4" key="1">
    <citation type="submission" date="2021-02" db="EMBL/GenBank/DDBJ databases">
        <authorList>
            <person name="Dougan E. K."/>
            <person name="Rhodes N."/>
            <person name="Thang M."/>
            <person name="Chan C."/>
        </authorList>
    </citation>
    <scope>NUCLEOTIDE SEQUENCE</scope>
</reference>
<name>A0A812Q4V4_SYMPI</name>
<dbReference type="InterPro" id="IPR002110">
    <property type="entry name" value="Ankyrin_rpt"/>
</dbReference>
<evidence type="ECO:0000256" key="1">
    <source>
        <dbReference type="ARBA" id="ARBA00022737"/>
    </source>
</evidence>
<proteinExistence type="predicted"/>
<accession>A0A812Q4V4</accession>
<dbReference type="PROSITE" id="PS50297">
    <property type="entry name" value="ANK_REP_REGION"/>
    <property type="match status" value="2"/>
</dbReference>
<dbReference type="PANTHER" id="PTHR24198:SF165">
    <property type="entry name" value="ANKYRIN REPEAT-CONTAINING PROTEIN-RELATED"/>
    <property type="match status" value="1"/>
</dbReference>
<comment type="caution">
    <text evidence="4">The sequence shown here is derived from an EMBL/GenBank/DDBJ whole genome shotgun (WGS) entry which is preliminary data.</text>
</comment>
<organism evidence="4 5">
    <name type="scientific">Symbiodinium pilosum</name>
    <name type="common">Dinoflagellate</name>
    <dbReference type="NCBI Taxonomy" id="2952"/>
    <lineage>
        <taxon>Eukaryota</taxon>
        <taxon>Sar</taxon>
        <taxon>Alveolata</taxon>
        <taxon>Dinophyceae</taxon>
        <taxon>Suessiales</taxon>
        <taxon>Symbiodiniaceae</taxon>
        <taxon>Symbiodinium</taxon>
    </lineage>
</organism>
<sequence>ARGELVVFEESMGNALFVSHQWVAKEHPDPDFEQMPVLQDALQHLLYNSGSVSPDWVTESFVPAAKGISHQEFQSKALFLWYDYFSVPQLRGSPLPAANDSNGSQAKAISSIPAYVARCRFFLALCPTIDSSAQDKVFTQSSWSRRGWCRLERAARELSAYDSWILVQGSTSLKMIGTVLSFGSGPVGEGEFTVEDDRLKLAPVMQKIVNRKLTLSLQAGDLPAYRRHLNLQTLYLTGLKAKPTCNVIPSCDANMCTPTCNVIPSCDDAMCKPAKRDDPVASFLYQNGFRGISEKDSAGFRPLHYAAMSGSLHVVAGLLAQQANPNRRTTKAEPKLGFPPWMSALDMAMFYKHNDAARLLICAQAQLDGGTAPAMIIAATSNNVEGIRLLRASGGDPLAKNLFGVSALVSAAGFGSLAAMEELLAQAQHSPHELGKALLDSMAICGGSAELVQRLVGLRADVDFQCDIRRDLSRLGRLLVAAQSLKHRVGKPTTLSAQSYHIHGQTPLMAAMQFAQHEGVAALIAAGARTDIRNCRNWTAADFARGAAVPPFLQMHAASFVSDM</sequence>
<dbReference type="SUPFAM" id="SSF48403">
    <property type="entry name" value="Ankyrin repeat"/>
    <property type="match status" value="1"/>
</dbReference>
<evidence type="ECO:0000256" key="2">
    <source>
        <dbReference type="ARBA" id="ARBA00023043"/>
    </source>
</evidence>
<keyword evidence="5" id="KW-1185">Reference proteome</keyword>
<feature type="repeat" description="ANK" evidence="3">
    <location>
        <begin position="503"/>
        <end position="535"/>
    </location>
</feature>
<dbReference type="InterPro" id="IPR036770">
    <property type="entry name" value="Ankyrin_rpt-contain_sf"/>
</dbReference>
<dbReference type="AlphaFoldDB" id="A0A812Q4V4"/>
<evidence type="ECO:0000256" key="3">
    <source>
        <dbReference type="PROSITE-ProRule" id="PRU00023"/>
    </source>
</evidence>
<keyword evidence="2 3" id="KW-0040">ANK repeat</keyword>
<dbReference type="Gene3D" id="1.25.40.20">
    <property type="entry name" value="Ankyrin repeat-containing domain"/>
    <property type="match status" value="2"/>
</dbReference>
<dbReference type="Proteomes" id="UP000649617">
    <property type="component" value="Unassembled WGS sequence"/>
</dbReference>
<evidence type="ECO:0000313" key="5">
    <source>
        <dbReference type="Proteomes" id="UP000649617"/>
    </source>
</evidence>